<evidence type="ECO:0000313" key="2">
    <source>
        <dbReference type="Proteomes" id="UP000007524"/>
    </source>
</evidence>
<dbReference type="Proteomes" id="UP000007524">
    <property type="component" value="Segment"/>
</dbReference>
<dbReference type="GeneID" id="14012817"/>
<organism evidence="1 2">
    <name type="scientific">Klebsiella phage vB_KleM_RaK2</name>
    <dbReference type="NCBI Taxonomy" id="1147094"/>
    <lineage>
        <taxon>Viruses</taxon>
        <taxon>Duplodnaviria</taxon>
        <taxon>Heunggongvirae</taxon>
        <taxon>Uroviricota</taxon>
        <taxon>Caudoviricetes</taxon>
        <taxon>Alcyoneusvirus</taxon>
        <taxon>Alcyoneusvirus RaK2</taxon>
    </lineage>
</organism>
<reference evidence="1 2" key="1">
    <citation type="journal article" date="2012" name="J. Virol.">
        <title>Genome of Klebsiella sp.-Infecting Bacteriophage vB_KleM_RaK2.</title>
        <authorList>
            <person name="Simoliunas E."/>
            <person name="Kaliniene L."/>
            <person name="Truncaite L."/>
            <person name="Klausa V."/>
            <person name="Zajanckauskaite A."/>
            <person name="Meskys R."/>
        </authorList>
    </citation>
    <scope>NUCLEOTIDE SEQUENCE [LARGE SCALE GENOMIC DNA]</scope>
</reference>
<keyword evidence="2" id="KW-1185">Reference proteome</keyword>
<proteinExistence type="predicted"/>
<dbReference type="RefSeq" id="YP_007007384.1">
    <property type="nucleotide sequence ID" value="NC_019526.1"/>
</dbReference>
<name>H6X436_9CAUD</name>
<protein>
    <submittedName>
        <fullName evidence="1">Uncharacterized protein</fullName>
    </submittedName>
</protein>
<dbReference type="KEGG" id="vg:14012817"/>
<dbReference type="EMBL" id="JQ513383">
    <property type="protein sequence ID" value="AFA44502.1"/>
    <property type="molecule type" value="Genomic_DNA"/>
</dbReference>
<gene>
    <name evidence="1" type="ORF">RaK2_00229</name>
</gene>
<sequence length="74" mass="8781">MRDITWVELCNNNEKVSYYIEWPEYDEHYSTAQRLQYTPDGNLIFTSSTQSFIKIETDDIDHMAKSIGIYGHEK</sequence>
<evidence type="ECO:0000313" key="1">
    <source>
        <dbReference type="EMBL" id="AFA44502.1"/>
    </source>
</evidence>
<accession>H6X436</accession>